<proteinExistence type="predicted"/>
<evidence type="ECO:0000259" key="6">
    <source>
        <dbReference type="PROSITE" id="PS50103"/>
    </source>
</evidence>
<evidence type="ECO:0000256" key="2">
    <source>
        <dbReference type="ARBA" id="ARBA00022771"/>
    </source>
</evidence>
<feature type="compositionally biased region" description="Polar residues" evidence="5">
    <location>
        <begin position="26"/>
        <end position="37"/>
    </location>
</feature>
<dbReference type="FunFam" id="4.10.1000.10:FF:000003">
    <property type="entry name" value="Zinc finger CCCH domain-containing protein"/>
    <property type="match status" value="1"/>
</dbReference>
<dbReference type="PROSITE" id="PS50103">
    <property type="entry name" value="ZF_C3H1"/>
    <property type="match status" value="1"/>
</dbReference>
<keyword evidence="8" id="KW-1185">Reference proteome</keyword>
<feature type="domain" description="C3H1-type" evidence="6">
    <location>
        <begin position="54"/>
        <end position="81"/>
    </location>
</feature>
<reference evidence="7 8" key="1">
    <citation type="submission" date="2020-08" db="EMBL/GenBank/DDBJ databases">
        <authorList>
            <person name="Newling K."/>
            <person name="Davey J."/>
            <person name="Forrester S."/>
        </authorList>
    </citation>
    <scope>NUCLEOTIDE SEQUENCE [LARGE SCALE GENOMIC DNA]</scope>
    <source>
        <strain evidence="8">Crithidia deanei Carvalho (ATCC PRA-265)</strain>
    </source>
</reference>
<dbReference type="GO" id="GO:0010468">
    <property type="term" value="P:regulation of gene expression"/>
    <property type="evidence" value="ECO:0007669"/>
    <property type="project" value="UniProtKB-ARBA"/>
</dbReference>
<dbReference type="InterPro" id="IPR000571">
    <property type="entry name" value="Znf_CCCH"/>
</dbReference>
<keyword evidence="3 4" id="KW-0862">Zinc</keyword>
<dbReference type="GO" id="GO:0051252">
    <property type="term" value="P:regulation of RNA metabolic process"/>
    <property type="evidence" value="ECO:0007669"/>
    <property type="project" value="UniProtKB-ARBA"/>
</dbReference>
<dbReference type="AlphaFoldDB" id="S9VG22"/>
<dbReference type="SUPFAM" id="SSF90229">
    <property type="entry name" value="CCCH zinc finger"/>
    <property type="match status" value="1"/>
</dbReference>
<organism evidence="7 8">
    <name type="scientific">Angomonas deanei</name>
    <dbReference type="NCBI Taxonomy" id="59799"/>
    <lineage>
        <taxon>Eukaryota</taxon>
        <taxon>Discoba</taxon>
        <taxon>Euglenozoa</taxon>
        <taxon>Kinetoplastea</taxon>
        <taxon>Metakinetoplastina</taxon>
        <taxon>Trypanosomatida</taxon>
        <taxon>Trypanosomatidae</taxon>
        <taxon>Strigomonadinae</taxon>
        <taxon>Angomonas</taxon>
    </lineage>
</organism>
<evidence type="ECO:0000256" key="1">
    <source>
        <dbReference type="ARBA" id="ARBA00022723"/>
    </source>
</evidence>
<evidence type="ECO:0000256" key="3">
    <source>
        <dbReference type="ARBA" id="ARBA00022833"/>
    </source>
</evidence>
<dbReference type="VEuPathDB" id="TriTrypDB:ADEAN_000539100"/>
<dbReference type="SMART" id="SM00356">
    <property type="entry name" value="ZnF_C3H1"/>
    <property type="match status" value="1"/>
</dbReference>
<evidence type="ECO:0000313" key="7">
    <source>
        <dbReference type="EMBL" id="CAD2217905.1"/>
    </source>
</evidence>
<dbReference type="Proteomes" id="UP000515908">
    <property type="component" value="Chromosome 10"/>
</dbReference>
<keyword evidence="1 4" id="KW-0479">Metal-binding</keyword>
<feature type="zinc finger region" description="C3H1-type" evidence="4">
    <location>
        <begin position="54"/>
        <end position="81"/>
    </location>
</feature>
<dbReference type="OrthoDB" id="410307at2759"/>
<dbReference type="Pfam" id="PF00642">
    <property type="entry name" value="zf-CCCH"/>
    <property type="match status" value="1"/>
</dbReference>
<sequence>MSFSVKAGDESPERSPAIHPYISPQMLPQSTQPSVPSFSLDDYSGKRVGTDPTKYKTSICRNWEQTGTCMFRSCTFAHGAEELRLPRAEHVSPVIHSTTSTPTLTHCQSNPKLEQLLEMLYSEVSRVREMASAYSEKNRQLESLLHQEQLHHEETKAQLEKQHLEYTKLLQLVAQRHASISNGGDKDAEIVLDTEKVLSDEFNAAILKNSSQGGKDQTELSSDFVEEERLVELLNALRT</sequence>
<evidence type="ECO:0000256" key="5">
    <source>
        <dbReference type="SAM" id="MobiDB-lite"/>
    </source>
</evidence>
<accession>S9VG22</accession>
<dbReference type="EMBL" id="LR877154">
    <property type="protein sequence ID" value="CAD2217905.1"/>
    <property type="molecule type" value="Genomic_DNA"/>
</dbReference>
<protein>
    <submittedName>
        <fullName evidence="7">Zinc finger C-x8-C-x5-C-x3-H type (And similar), putative</fullName>
    </submittedName>
</protein>
<gene>
    <name evidence="7" type="ORF">ADEAN_000539100</name>
</gene>
<name>S9VG22_9TRYP</name>
<keyword evidence="2 4" id="KW-0863">Zinc-finger</keyword>
<dbReference type="GO" id="GO:0008270">
    <property type="term" value="F:zinc ion binding"/>
    <property type="evidence" value="ECO:0007669"/>
    <property type="project" value="UniProtKB-KW"/>
</dbReference>
<evidence type="ECO:0000256" key="4">
    <source>
        <dbReference type="PROSITE-ProRule" id="PRU00723"/>
    </source>
</evidence>
<dbReference type="Gene3D" id="4.10.1000.10">
    <property type="entry name" value="Zinc finger, CCCH-type"/>
    <property type="match status" value="1"/>
</dbReference>
<feature type="region of interest" description="Disordered" evidence="5">
    <location>
        <begin position="1"/>
        <end position="43"/>
    </location>
</feature>
<dbReference type="InterPro" id="IPR036855">
    <property type="entry name" value="Znf_CCCH_sf"/>
</dbReference>
<evidence type="ECO:0000313" key="8">
    <source>
        <dbReference type="Proteomes" id="UP000515908"/>
    </source>
</evidence>